<accession>A0A5A7PQK6</accession>
<dbReference type="AlphaFoldDB" id="A0A5A7PQK6"/>
<keyword evidence="2" id="KW-0378">Hydrolase</keyword>
<comment type="caution">
    <text evidence="2">The sequence shown here is derived from an EMBL/GenBank/DDBJ whole genome shotgun (WGS) entry which is preliminary data.</text>
</comment>
<gene>
    <name evidence="2" type="ORF">STAS_11290</name>
</gene>
<reference evidence="3" key="1">
    <citation type="journal article" date="2019" name="Curr. Biol.">
        <title>Genome Sequence of Striga asiatica Provides Insight into the Evolution of Plant Parasitism.</title>
        <authorList>
            <person name="Yoshida S."/>
            <person name="Kim S."/>
            <person name="Wafula E.K."/>
            <person name="Tanskanen J."/>
            <person name="Kim Y.M."/>
            <person name="Honaas L."/>
            <person name="Yang Z."/>
            <person name="Spallek T."/>
            <person name="Conn C.E."/>
            <person name="Ichihashi Y."/>
            <person name="Cheong K."/>
            <person name="Cui S."/>
            <person name="Der J.P."/>
            <person name="Gundlach H."/>
            <person name="Jiao Y."/>
            <person name="Hori C."/>
            <person name="Ishida J.K."/>
            <person name="Kasahara H."/>
            <person name="Kiba T."/>
            <person name="Kim M.S."/>
            <person name="Koo N."/>
            <person name="Laohavisit A."/>
            <person name="Lee Y.H."/>
            <person name="Lumba S."/>
            <person name="McCourt P."/>
            <person name="Mortimer J.C."/>
            <person name="Mutuku J.M."/>
            <person name="Nomura T."/>
            <person name="Sasaki-Sekimoto Y."/>
            <person name="Seto Y."/>
            <person name="Wang Y."/>
            <person name="Wakatake T."/>
            <person name="Sakakibara H."/>
            <person name="Demura T."/>
            <person name="Yamaguchi S."/>
            <person name="Yoneyama K."/>
            <person name="Manabe R.I."/>
            <person name="Nelson D.C."/>
            <person name="Schulman A.H."/>
            <person name="Timko M.P."/>
            <person name="dePamphilis C.W."/>
            <person name="Choi D."/>
            <person name="Shirasu K."/>
        </authorList>
    </citation>
    <scope>NUCLEOTIDE SEQUENCE [LARGE SCALE GENOMIC DNA]</scope>
    <source>
        <strain evidence="3">cv. UVA1</strain>
    </source>
</reference>
<organism evidence="2 3">
    <name type="scientific">Striga asiatica</name>
    <name type="common">Asiatic witchweed</name>
    <name type="synonym">Buchnera asiatica</name>
    <dbReference type="NCBI Taxonomy" id="4170"/>
    <lineage>
        <taxon>Eukaryota</taxon>
        <taxon>Viridiplantae</taxon>
        <taxon>Streptophyta</taxon>
        <taxon>Embryophyta</taxon>
        <taxon>Tracheophyta</taxon>
        <taxon>Spermatophyta</taxon>
        <taxon>Magnoliopsida</taxon>
        <taxon>eudicotyledons</taxon>
        <taxon>Gunneridae</taxon>
        <taxon>Pentapetalae</taxon>
        <taxon>asterids</taxon>
        <taxon>lamiids</taxon>
        <taxon>Lamiales</taxon>
        <taxon>Orobanchaceae</taxon>
        <taxon>Buchnereae</taxon>
        <taxon>Striga</taxon>
    </lineage>
</organism>
<feature type="region of interest" description="Disordered" evidence="1">
    <location>
        <begin position="202"/>
        <end position="237"/>
    </location>
</feature>
<keyword evidence="3" id="KW-1185">Reference proteome</keyword>
<dbReference type="OrthoDB" id="10681899at2759"/>
<feature type="region of interest" description="Disordered" evidence="1">
    <location>
        <begin position="292"/>
        <end position="324"/>
    </location>
</feature>
<protein>
    <submittedName>
        <fullName evidence="2">Glycosyl hydrolase superfamily protein</fullName>
    </submittedName>
</protein>
<evidence type="ECO:0000313" key="3">
    <source>
        <dbReference type="Proteomes" id="UP000325081"/>
    </source>
</evidence>
<proteinExistence type="predicted"/>
<feature type="compositionally biased region" description="Acidic residues" evidence="1">
    <location>
        <begin position="310"/>
        <end position="321"/>
    </location>
</feature>
<dbReference type="Proteomes" id="UP000325081">
    <property type="component" value="Unassembled WGS sequence"/>
</dbReference>
<sequence length="386" mass="41672">MVPHPLDQEPPSDPPHVIRGTIPVVQHLPRVRPAPARPIDPLAQICYLHRKTRVLTRVPRVHQRVRRQFRHLVRDHAHHPVHPDVAVRRQSGLHPRHVLRHREWVRAHAGAQLGGVPHPRVRERVPHDRREGEVVEAAHVVAEVLDVHVVRRQQEVDAALGVDREGARGGGDRRFYDRLHGEARELPPVGVEPVVLLRPDPDGSGGVGAGLVGVEPDGPPPAGDRRPPETGSGYGADELADDALLGAAPRTVPNGVDGDVAGEDGAHVIPHCDEFRRALVLFGPAEEGVCRVGPGIGPRPPAGDGPGPEPAEDKEEEEEELGRDRYFRRGIGGGVGPINGGAVSCDCVSGGFSGSRLVLAGKRGWGSGIVWGFRGFFKKKSFLSPD</sequence>
<evidence type="ECO:0000256" key="1">
    <source>
        <dbReference type="SAM" id="MobiDB-lite"/>
    </source>
</evidence>
<feature type="compositionally biased region" description="Pro residues" evidence="1">
    <location>
        <begin position="297"/>
        <end position="309"/>
    </location>
</feature>
<dbReference type="GO" id="GO:0016787">
    <property type="term" value="F:hydrolase activity"/>
    <property type="evidence" value="ECO:0007669"/>
    <property type="project" value="UniProtKB-KW"/>
</dbReference>
<dbReference type="EMBL" id="BKCP01004960">
    <property type="protein sequence ID" value="GER35039.1"/>
    <property type="molecule type" value="Genomic_DNA"/>
</dbReference>
<name>A0A5A7PQK6_STRAF</name>
<evidence type="ECO:0000313" key="2">
    <source>
        <dbReference type="EMBL" id="GER35039.1"/>
    </source>
</evidence>